<reference evidence="1 2" key="1">
    <citation type="submission" date="2019-12" db="EMBL/GenBank/DDBJ databases">
        <title>Comparative genomics gives insights into the taxonomy of the Azoarcus-Aromatoleum group and reveals separate origins of nif in the plant-associated Azoarcus and non-plant-associated Aromatoleum sub-groups.</title>
        <authorList>
            <person name="Lafos M."/>
            <person name="Maluk M."/>
            <person name="Batista M."/>
            <person name="Junghare M."/>
            <person name="Carmona M."/>
            <person name="Faoro H."/>
            <person name="Cruz L.M."/>
            <person name="Battistoni F."/>
            <person name="De Souza E."/>
            <person name="Pedrosa F."/>
            <person name="Chen W.-M."/>
            <person name="Poole P.S."/>
            <person name="Dixon R.A."/>
            <person name="James E.K."/>
        </authorList>
    </citation>
    <scope>NUCLEOTIDE SEQUENCE [LARGE SCALE GENOMIC DNA]</scope>
    <source>
        <strain evidence="1 2">PbN1</strain>
    </source>
</reference>
<dbReference type="EMBL" id="WTVP01000002">
    <property type="protein sequence ID" value="NMG14110.1"/>
    <property type="molecule type" value="Genomic_DNA"/>
</dbReference>
<evidence type="ECO:0000313" key="2">
    <source>
        <dbReference type="Proteomes" id="UP000633943"/>
    </source>
</evidence>
<accession>A0ABX1NQ52</accession>
<organism evidence="1 2">
    <name type="scientific">Aromatoleum bremense</name>
    <dbReference type="NCBI Taxonomy" id="76115"/>
    <lineage>
        <taxon>Bacteria</taxon>
        <taxon>Pseudomonadati</taxon>
        <taxon>Pseudomonadota</taxon>
        <taxon>Betaproteobacteria</taxon>
        <taxon>Rhodocyclales</taxon>
        <taxon>Rhodocyclaceae</taxon>
        <taxon>Aromatoleum</taxon>
    </lineage>
</organism>
<evidence type="ECO:0000313" key="1">
    <source>
        <dbReference type="EMBL" id="NMG14110.1"/>
    </source>
</evidence>
<dbReference type="Proteomes" id="UP000633943">
    <property type="component" value="Unassembled WGS sequence"/>
</dbReference>
<sequence length="143" mass="15200">MAILCRVFRILVGAIFIWISYPAQAVRTIELVPDEELALVTGGAGWVPASSSALAPLSGSSGDADVSFALLEREQAKPAAALRAAGDVWRLDEPEVVDIPGILDDSRPASRAYRSRRADGWIAEAIAALAVGALVARRRLGRH</sequence>
<dbReference type="RefSeq" id="WP_169200957.1">
    <property type="nucleotide sequence ID" value="NZ_CP059467.1"/>
</dbReference>
<gene>
    <name evidence="1" type="ORF">GPA24_00855</name>
</gene>
<name>A0ABX1NQ52_9RHOO</name>
<protein>
    <submittedName>
        <fullName evidence="1">Uncharacterized protein</fullName>
    </submittedName>
</protein>
<keyword evidence="2" id="KW-1185">Reference proteome</keyword>
<comment type="caution">
    <text evidence="1">The sequence shown here is derived from an EMBL/GenBank/DDBJ whole genome shotgun (WGS) entry which is preliminary data.</text>
</comment>
<proteinExistence type="predicted"/>